<dbReference type="Proteomes" id="UP000030690">
    <property type="component" value="Unassembled WGS sequence"/>
</dbReference>
<dbReference type="AlphaFoldDB" id="A0A024UYV1"/>
<organism evidence="3 4">
    <name type="scientific">Plasmodium falciparum Vietnam Oak-Knoll</name>
    <name type="common">FVO</name>
    <dbReference type="NCBI Taxonomy" id="1036723"/>
    <lineage>
        <taxon>Eukaryota</taxon>
        <taxon>Sar</taxon>
        <taxon>Alveolata</taxon>
        <taxon>Apicomplexa</taxon>
        <taxon>Aconoidasida</taxon>
        <taxon>Haemosporida</taxon>
        <taxon>Plasmodiidae</taxon>
        <taxon>Plasmodium</taxon>
        <taxon>Plasmodium (Laverania)</taxon>
    </lineage>
</organism>
<protein>
    <submittedName>
        <fullName evidence="3">Uncharacterized protein</fullName>
    </submittedName>
</protein>
<feature type="transmembrane region" description="Helical" evidence="2">
    <location>
        <begin position="37"/>
        <end position="58"/>
    </location>
</feature>
<keyword evidence="2" id="KW-0812">Transmembrane</keyword>
<gene>
    <name evidence="3" type="ORF">PFFVO_05360</name>
</gene>
<keyword evidence="2" id="KW-0472">Membrane</keyword>
<evidence type="ECO:0000256" key="1">
    <source>
        <dbReference type="SAM" id="MobiDB-lite"/>
    </source>
</evidence>
<sequence>MDCGMMTNFYIILFLLLASSPFITRRVVQYYGGREDVAYYIKVFMCISPLIMYTICAYERMKLNKEIERQRERRNREQQSERNQKESSKKR</sequence>
<accession>A0A024UYV1</accession>
<reference evidence="3 4" key="2">
    <citation type="submission" date="2013-02" db="EMBL/GenBank/DDBJ databases">
        <title>The Genome Sequence of Plasmodium falciparum Vietnam Oak-Knoll (FVO).</title>
        <authorList>
            <consortium name="The Broad Institute Genome Sequencing Platform"/>
            <consortium name="The Broad Institute Genome Sequencing Center for Infectious Disease"/>
            <person name="Neafsey D."/>
            <person name="Cheeseman I."/>
            <person name="Volkman S."/>
            <person name="Adams J."/>
            <person name="Walker B."/>
            <person name="Young S.K."/>
            <person name="Zeng Q."/>
            <person name="Gargeya S."/>
            <person name="Fitzgerald M."/>
            <person name="Haas B."/>
            <person name="Abouelleil A."/>
            <person name="Alvarado L."/>
            <person name="Arachchi H.M."/>
            <person name="Berlin A.M."/>
            <person name="Chapman S.B."/>
            <person name="Dewar J."/>
            <person name="Goldberg J."/>
            <person name="Griggs A."/>
            <person name="Gujja S."/>
            <person name="Hansen M."/>
            <person name="Howarth C."/>
            <person name="Imamovic A."/>
            <person name="Larimer J."/>
            <person name="McCowan C."/>
            <person name="Murphy C."/>
            <person name="Neiman D."/>
            <person name="Pearson M."/>
            <person name="Priest M."/>
            <person name="Roberts A."/>
            <person name="Saif S."/>
            <person name="Shea T."/>
            <person name="Sisk P."/>
            <person name="Sykes S."/>
            <person name="Wortman J."/>
            <person name="Nusbaum C."/>
            <person name="Birren B."/>
        </authorList>
    </citation>
    <scope>NUCLEOTIDE SEQUENCE [LARGE SCALE GENOMIC DNA]</scope>
    <source>
        <strain evidence="4">Vietnam Oak-Knoll (FVO)</strain>
    </source>
</reference>
<evidence type="ECO:0000256" key="2">
    <source>
        <dbReference type="SAM" id="Phobius"/>
    </source>
</evidence>
<keyword evidence="2" id="KW-1133">Transmembrane helix</keyword>
<name>A0A024UYV1_PLAFA</name>
<dbReference type="InterPro" id="IPR027877">
    <property type="entry name" value="Smim15"/>
</dbReference>
<evidence type="ECO:0000313" key="4">
    <source>
        <dbReference type="Proteomes" id="UP000030690"/>
    </source>
</evidence>
<feature type="region of interest" description="Disordered" evidence="1">
    <location>
        <begin position="70"/>
        <end position="91"/>
    </location>
</feature>
<reference evidence="3 4" key="1">
    <citation type="submission" date="2013-02" db="EMBL/GenBank/DDBJ databases">
        <title>The Genome Annotation of Plasmodium falciparum Vietnam Oak-Knoll (FVO).</title>
        <authorList>
            <consortium name="The Broad Institute Genome Sequencing Platform"/>
            <consortium name="The Broad Institute Genome Sequencing Center for Infectious Disease"/>
            <person name="Neafsey D."/>
            <person name="Hoffman S."/>
            <person name="Volkman S."/>
            <person name="Rosenthal P."/>
            <person name="Walker B."/>
            <person name="Young S.K."/>
            <person name="Zeng Q."/>
            <person name="Gargeya S."/>
            <person name="Fitzgerald M."/>
            <person name="Haas B."/>
            <person name="Abouelleil A."/>
            <person name="Allen A.W."/>
            <person name="Alvarado L."/>
            <person name="Arachchi H.M."/>
            <person name="Berlin A.M."/>
            <person name="Chapman S.B."/>
            <person name="Gainer-Dewar J."/>
            <person name="Goldberg J."/>
            <person name="Griggs A."/>
            <person name="Gujja S."/>
            <person name="Hansen M."/>
            <person name="Howarth C."/>
            <person name="Imamovic A."/>
            <person name="Ireland A."/>
            <person name="Larimer J."/>
            <person name="McCowan C."/>
            <person name="Murphy C."/>
            <person name="Pearson M."/>
            <person name="Poon T.W."/>
            <person name="Priest M."/>
            <person name="Roberts A."/>
            <person name="Saif S."/>
            <person name="Shea T."/>
            <person name="Sisk P."/>
            <person name="Sykes S."/>
            <person name="Wortman J."/>
            <person name="Nusbaum C."/>
            <person name="Birren B."/>
        </authorList>
    </citation>
    <scope>NUCLEOTIDE SEQUENCE [LARGE SCALE GENOMIC DNA]</scope>
    <source>
        <strain evidence="4">Vietnam Oak-Knoll (FVO)</strain>
    </source>
</reference>
<dbReference type="Pfam" id="PF15086">
    <property type="entry name" value="UPF0542"/>
    <property type="match status" value="1"/>
</dbReference>
<proteinExistence type="predicted"/>
<evidence type="ECO:0000313" key="3">
    <source>
        <dbReference type="EMBL" id="ETW15746.1"/>
    </source>
</evidence>
<dbReference type="EMBL" id="KI925154">
    <property type="protein sequence ID" value="ETW15746.1"/>
    <property type="molecule type" value="Genomic_DNA"/>
</dbReference>